<dbReference type="EMBL" id="MU150268">
    <property type="protein sequence ID" value="KAF9462797.1"/>
    <property type="molecule type" value="Genomic_DNA"/>
</dbReference>
<keyword evidence="3" id="KW-1185">Reference proteome</keyword>
<feature type="region of interest" description="Disordered" evidence="1">
    <location>
        <begin position="1"/>
        <end position="44"/>
    </location>
</feature>
<name>A0A9P5Y3H3_9AGAR</name>
<evidence type="ECO:0000313" key="2">
    <source>
        <dbReference type="EMBL" id="KAF9462797.1"/>
    </source>
</evidence>
<sequence length="198" mass="22002">MCFGCGGDDDGDRDQPRQMAVVDQQPGRTQMSHTGVDRTRENGEDTVLSDAQRRGILAFRSFVDAAAETPAGPRMEYVYQQFRSAIRAGALALEEQPHSSQLSFPVVIAFFQRQVDRCVEAQRLLENAYQLCFQEAESYRQMENGGAVADAIMSYAQILPAIKGVMEGAASQQAKSRDDVQTDMDRMDRGEQPMGPQR</sequence>
<accession>A0A9P5Y3H3</accession>
<organism evidence="2 3">
    <name type="scientific">Collybia nuda</name>
    <dbReference type="NCBI Taxonomy" id="64659"/>
    <lineage>
        <taxon>Eukaryota</taxon>
        <taxon>Fungi</taxon>
        <taxon>Dikarya</taxon>
        <taxon>Basidiomycota</taxon>
        <taxon>Agaricomycotina</taxon>
        <taxon>Agaricomycetes</taxon>
        <taxon>Agaricomycetidae</taxon>
        <taxon>Agaricales</taxon>
        <taxon>Tricholomatineae</taxon>
        <taxon>Clitocybaceae</taxon>
        <taxon>Collybia</taxon>
    </lineage>
</organism>
<gene>
    <name evidence="2" type="ORF">BDZ94DRAFT_1298274</name>
</gene>
<proteinExistence type="predicted"/>
<reference evidence="2" key="1">
    <citation type="submission" date="2020-11" db="EMBL/GenBank/DDBJ databases">
        <authorList>
            <consortium name="DOE Joint Genome Institute"/>
            <person name="Ahrendt S."/>
            <person name="Riley R."/>
            <person name="Andreopoulos W."/>
            <person name="Labutti K."/>
            <person name="Pangilinan J."/>
            <person name="Ruiz-Duenas F.J."/>
            <person name="Barrasa J.M."/>
            <person name="Sanchez-Garcia M."/>
            <person name="Camarero S."/>
            <person name="Miyauchi S."/>
            <person name="Serrano A."/>
            <person name="Linde D."/>
            <person name="Babiker R."/>
            <person name="Drula E."/>
            <person name="Ayuso-Fernandez I."/>
            <person name="Pacheco R."/>
            <person name="Padilla G."/>
            <person name="Ferreira P."/>
            <person name="Barriuso J."/>
            <person name="Kellner H."/>
            <person name="Castanera R."/>
            <person name="Alfaro M."/>
            <person name="Ramirez L."/>
            <person name="Pisabarro A.G."/>
            <person name="Kuo A."/>
            <person name="Tritt A."/>
            <person name="Lipzen A."/>
            <person name="He G."/>
            <person name="Yan M."/>
            <person name="Ng V."/>
            <person name="Cullen D."/>
            <person name="Martin F."/>
            <person name="Rosso M.-N."/>
            <person name="Henrissat B."/>
            <person name="Hibbett D."/>
            <person name="Martinez A.T."/>
            <person name="Grigoriev I.V."/>
        </authorList>
    </citation>
    <scope>NUCLEOTIDE SEQUENCE</scope>
    <source>
        <strain evidence="2">CBS 247.69</strain>
    </source>
</reference>
<dbReference type="AlphaFoldDB" id="A0A9P5Y3H3"/>
<protein>
    <submittedName>
        <fullName evidence="2">Uncharacterized protein</fullName>
    </submittedName>
</protein>
<feature type="region of interest" description="Disordered" evidence="1">
    <location>
        <begin position="170"/>
        <end position="198"/>
    </location>
</feature>
<dbReference type="Proteomes" id="UP000807353">
    <property type="component" value="Unassembled WGS sequence"/>
</dbReference>
<comment type="caution">
    <text evidence="2">The sequence shown here is derived from an EMBL/GenBank/DDBJ whole genome shotgun (WGS) entry which is preliminary data.</text>
</comment>
<feature type="compositionally biased region" description="Basic and acidic residues" evidence="1">
    <location>
        <begin position="175"/>
        <end position="191"/>
    </location>
</feature>
<evidence type="ECO:0000313" key="3">
    <source>
        <dbReference type="Proteomes" id="UP000807353"/>
    </source>
</evidence>
<evidence type="ECO:0000256" key="1">
    <source>
        <dbReference type="SAM" id="MobiDB-lite"/>
    </source>
</evidence>